<feature type="transmembrane region" description="Helical" evidence="1">
    <location>
        <begin position="188"/>
        <end position="208"/>
    </location>
</feature>
<evidence type="ECO:0000313" key="2">
    <source>
        <dbReference type="EMBL" id="RXR25872.1"/>
    </source>
</evidence>
<dbReference type="Pfam" id="PF09948">
    <property type="entry name" value="PpoB2"/>
    <property type="match status" value="1"/>
</dbReference>
<evidence type="ECO:0000313" key="3">
    <source>
        <dbReference type="EMBL" id="RXR33438.1"/>
    </source>
</evidence>
<evidence type="ECO:0000256" key="1">
    <source>
        <dbReference type="SAM" id="Phobius"/>
    </source>
</evidence>
<dbReference type="AlphaFoldDB" id="A0A4Q1KTF4"/>
<gene>
    <name evidence="2" type="ORF">EQW73_10290</name>
    <name evidence="3" type="ORF">EQW78_11750</name>
</gene>
<evidence type="ECO:0000313" key="4">
    <source>
        <dbReference type="Proteomes" id="UP000289805"/>
    </source>
</evidence>
<keyword evidence="1" id="KW-0472">Membrane</keyword>
<dbReference type="Proteomes" id="UP000289805">
    <property type="component" value="Unassembled WGS sequence"/>
</dbReference>
<feature type="transmembrane region" description="Helical" evidence="1">
    <location>
        <begin position="160"/>
        <end position="182"/>
    </location>
</feature>
<accession>A0A4Q1KTF4</accession>
<dbReference type="EMBL" id="SDJR01000005">
    <property type="protein sequence ID" value="RXR25872.1"/>
    <property type="molecule type" value="Genomic_DNA"/>
</dbReference>
<dbReference type="EMBL" id="SDJQ01000014">
    <property type="protein sequence ID" value="RXR33438.1"/>
    <property type="molecule type" value="Genomic_DNA"/>
</dbReference>
<protein>
    <recommendedName>
        <fullName evidence="6">DUF2182 domain-containing protein</fullName>
    </recommendedName>
</protein>
<feature type="transmembrane region" description="Helical" evidence="1">
    <location>
        <begin position="50"/>
        <end position="70"/>
    </location>
</feature>
<reference evidence="4 5" key="1">
    <citation type="submission" date="2019-01" db="EMBL/GenBank/DDBJ databases">
        <title>Oerskovia turbata Genome sequencing and assembly.</title>
        <authorList>
            <person name="Dou T."/>
        </authorList>
    </citation>
    <scope>NUCLEOTIDE SEQUENCE [LARGE SCALE GENOMIC DNA]</scope>
    <source>
        <strain evidence="3 4">JCM12123</strain>
        <strain evidence="2 5">JCM3160</strain>
    </source>
</reference>
<proteinExistence type="predicted"/>
<sequence length="302" mass="30724">MTVAAGRPPRPAAVRPAARGLRVRGAAVRGAGVRAAGVEARRLLGRHPEWPVLLAAAAAWAALLGSGSPASGSGVLGPGPPAGHHTGAVPGAGAGWAAAWLDPVSLGPGRAGGIPEIVPGAAADWGHWGLMVVAMMLPGLVPSVRHAAFASPRRRRHRTTALFVVAYLALWMVVGLWLTLAAGVLRPGVMAAAAVLVAASAWQLTPVVRRALARCHRSVPLGVAGRSADVAALRFGWFHARACVLTCAPFMVALSFAGHPLWLTLGIATVTCLQKLGADAGRWGHPVVVLGVLSAVVLVGTS</sequence>
<feature type="transmembrane region" description="Helical" evidence="1">
    <location>
        <begin position="128"/>
        <end position="148"/>
    </location>
</feature>
<dbReference type="Proteomes" id="UP000290517">
    <property type="component" value="Unassembled WGS sequence"/>
</dbReference>
<dbReference type="RefSeq" id="WP_051702919.1">
    <property type="nucleotide sequence ID" value="NZ_JOFV01000006.1"/>
</dbReference>
<dbReference type="InterPro" id="IPR018688">
    <property type="entry name" value="PpoB2-like"/>
</dbReference>
<name>A0A4Q1KTF4_9CELL</name>
<organism evidence="3 4">
    <name type="scientific">Oerskovia turbata</name>
    <dbReference type="NCBI Taxonomy" id="1713"/>
    <lineage>
        <taxon>Bacteria</taxon>
        <taxon>Bacillati</taxon>
        <taxon>Actinomycetota</taxon>
        <taxon>Actinomycetes</taxon>
        <taxon>Micrococcales</taxon>
        <taxon>Cellulomonadaceae</taxon>
        <taxon>Oerskovia</taxon>
    </lineage>
</organism>
<comment type="caution">
    <text evidence="3">The sequence shown here is derived from an EMBL/GenBank/DDBJ whole genome shotgun (WGS) entry which is preliminary data.</text>
</comment>
<keyword evidence="1" id="KW-1133">Transmembrane helix</keyword>
<evidence type="ECO:0008006" key="6">
    <source>
        <dbReference type="Google" id="ProtNLM"/>
    </source>
</evidence>
<keyword evidence="1" id="KW-0812">Transmembrane</keyword>
<feature type="transmembrane region" description="Helical" evidence="1">
    <location>
        <begin position="283"/>
        <end position="301"/>
    </location>
</feature>
<dbReference type="OrthoDB" id="164118at2"/>
<evidence type="ECO:0000313" key="5">
    <source>
        <dbReference type="Proteomes" id="UP000290517"/>
    </source>
</evidence>
<feature type="transmembrane region" description="Helical" evidence="1">
    <location>
        <begin position="242"/>
        <end position="263"/>
    </location>
</feature>
<keyword evidence="5" id="KW-1185">Reference proteome</keyword>